<evidence type="ECO:0000256" key="6">
    <source>
        <dbReference type="ARBA" id="ARBA00023306"/>
    </source>
</evidence>
<dbReference type="GO" id="GO:0008765">
    <property type="term" value="F:UDP-N-acetylmuramoylalanyl-D-glutamate-2,6-diaminopimelate ligase activity"/>
    <property type="evidence" value="ECO:0007669"/>
    <property type="project" value="UniProtKB-UniRule"/>
</dbReference>
<dbReference type="NCBIfam" id="NF001126">
    <property type="entry name" value="PRK00139.1-4"/>
    <property type="match status" value="1"/>
</dbReference>
<evidence type="ECO:0000256" key="9">
    <source>
        <dbReference type="ARBA" id="ARBA00056782"/>
    </source>
</evidence>
<keyword evidence="15 20" id="KW-0436">Ligase</keyword>
<evidence type="ECO:0000256" key="12">
    <source>
        <dbReference type="ARBA" id="ARBA00075482"/>
    </source>
</evidence>
<dbReference type="PANTHER" id="PTHR23135">
    <property type="entry name" value="MUR LIGASE FAMILY MEMBER"/>
    <property type="match status" value="1"/>
</dbReference>
<dbReference type="FunFam" id="3.90.190.20:FF:000006">
    <property type="entry name" value="UDP-N-acetylmuramoyl-L-alanyl-D-glutamate--2,6-diaminopimelate ligase"/>
    <property type="match status" value="1"/>
</dbReference>
<name>C4V3Y4_9FIRM</name>
<dbReference type="Gene3D" id="3.40.1190.10">
    <property type="entry name" value="Mur-like, catalytic domain"/>
    <property type="match status" value="1"/>
</dbReference>
<feature type="modified residue" description="N6-carboxylysine" evidence="15">
    <location>
        <position position="222"/>
    </location>
</feature>
<dbReference type="EC" id="6.3.2.13" evidence="10 15"/>
<dbReference type="Pfam" id="PF02875">
    <property type="entry name" value="Mur_ligase_C"/>
    <property type="match status" value="1"/>
</dbReference>
<proteinExistence type="inferred from homology"/>
<dbReference type="Proteomes" id="UP000005309">
    <property type="component" value="Unassembled WGS sequence"/>
</dbReference>
<feature type="binding site" evidence="15">
    <location>
        <position position="470"/>
    </location>
    <ligand>
        <name>meso-2,6-diaminopimelate</name>
        <dbReference type="ChEBI" id="CHEBI:57791"/>
    </ligand>
</feature>
<evidence type="ECO:0000256" key="7">
    <source>
        <dbReference type="ARBA" id="ARBA00023316"/>
    </source>
</evidence>
<dbReference type="GO" id="GO:0005737">
    <property type="term" value="C:cytoplasm"/>
    <property type="evidence" value="ECO:0007669"/>
    <property type="project" value="UniProtKB-SubCell"/>
</dbReference>
<dbReference type="InterPro" id="IPR035911">
    <property type="entry name" value="MurE/MurF_N"/>
</dbReference>
<comment type="catalytic activity">
    <reaction evidence="8 15">
        <text>UDP-N-acetyl-alpha-D-muramoyl-L-alanyl-D-glutamate + meso-2,6-diaminopimelate + ATP = UDP-N-acetyl-alpha-D-muramoyl-L-alanyl-gamma-D-glutamyl-meso-2,6-diaminopimelate + ADP + phosphate + H(+)</text>
        <dbReference type="Rhea" id="RHEA:23676"/>
        <dbReference type="ChEBI" id="CHEBI:15378"/>
        <dbReference type="ChEBI" id="CHEBI:30616"/>
        <dbReference type="ChEBI" id="CHEBI:43474"/>
        <dbReference type="ChEBI" id="CHEBI:57791"/>
        <dbReference type="ChEBI" id="CHEBI:83900"/>
        <dbReference type="ChEBI" id="CHEBI:83905"/>
        <dbReference type="ChEBI" id="CHEBI:456216"/>
        <dbReference type="EC" id="6.3.2.13"/>
    </reaction>
</comment>
<dbReference type="InterPro" id="IPR000713">
    <property type="entry name" value="Mur_ligase_N"/>
</dbReference>
<feature type="domain" description="Mur ligase central" evidence="19">
    <location>
        <begin position="111"/>
        <end position="316"/>
    </location>
</feature>
<evidence type="ECO:0000313" key="21">
    <source>
        <dbReference type="Proteomes" id="UP000005309"/>
    </source>
</evidence>
<evidence type="ECO:0000256" key="16">
    <source>
        <dbReference type="RuleBase" id="RU004135"/>
    </source>
</evidence>
<feature type="binding site" evidence="15">
    <location>
        <position position="182"/>
    </location>
    <ligand>
        <name>UDP-N-acetyl-alpha-D-muramoyl-L-alanyl-D-glutamate</name>
        <dbReference type="ChEBI" id="CHEBI:83900"/>
    </ligand>
</feature>
<accession>C4V3Y4</accession>
<dbReference type="HOGENOM" id="CLU_022291_4_1_9"/>
<dbReference type="NCBIfam" id="TIGR01085">
    <property type="entry name" value="murE"/>
    <property type="match status" value="1"/>
</dbReference>
<dbReference type="GO" id="GO:0071555">
    <property type="term" value="P:cell wall organization"/>
    <property type="evidence" value="ECO:0007669"/>
    <property type="project" value="UniProtKB-KW"/>
</dbReference>
<feature type="short sequence motif" description="Meso-diaminopimelate recognition motif" evidence="15">
    <location>
        <begin position="412"/>
        <end position="415"/>
    </location>
</feature>
<sequence length="496" mass="53380">MTKQLEELVALVPGAHVTGNAGTEITSIERDSRKAGKGALFACISGAHVDAHSFIPDVARAGARAVLTERASVDVPDGVAVLYVPNLQEALDTIVPYFYDYPARAMRVIGITGTNGKTTTSYLVRAILRHAGHRVGLIGTIQAMIEDEVLPTSNTTPDIIVLQQMLAEMRTRGIDTVVMEVSSHALALGRVAGIEFDTAAFTNLTQDHLDFHKTMENYALAKAHLFELVSAPGTKEGKTAVLNADDAASETMRAHTHCPVITYGVDHPADLTAQDVQLACDGMELTLMHGGKRLFHLHTGITGLFNVHNVLAAVGASLAEHVEAADISAALTAFTGVPGRFELVREGQDFAVIVDYAHTPDGMENVLRTARAVTKGRIIAVFGCGGDRDRTKRPIMGRIGAEMADIAILTSDNPRTEDPAAIVNEVERGVLPVIGDKPYEKIVDRRTAIFHAIQRAQAGDTVVILGKGHETYQILKDGTIHFDDREQAREAIRSRA</sequence>
<dbReference type="Gene3D" id="3.90.190.20">
    <property type="entry name" value="Mur ligase, C-terminal domain"/>
    <property type="match status" value="1"/>
</dbReference>
<dbReference type="GO" id="GO:0000287">
    <property type="term" value="F:magnesium ion binding"/>
    <property type="evidence" value="ECO:0007669"/>
    <property type="project" value="UniProtKB-UniRule"/>
</dbReference>
<evidence type="ECO:0000259" key="17">
    <source>
        <dbReference type="Pfam" id="PF01225"/>
    </source>
</evidence>
<dbReference type="Gene3D" id="3.40.1390.10">
    <property type="entry name" value="MurE/MurF, N-terminal domain"/>
    <property type="match status" value="1"/>
</dbReference>
<keyword evidence="15" id="KW-0547">Nucleotide-binding</keyword>
<dbReference type="OrthoDB" id="9800958at2"/>
<comment type="caution">
    <text evidence="20">The sequence shown here is derived from an EMBL/GenBank/DDBJ whole genome shotgun (WGS) entry which is preliminary data.</text>
</comment>
<keyword evidence="7 15" id="KW-0961">Cell wall biogenesis/degradation</keyword>
<evidence type="ECO:0000256" key="13">
    <source>
        <dbReference type="ARBA" id="ARBA00076158"/>
    </source>
</evidence>
<evidence type="ECO:0000256" key="4">
    <source>
        <dbReference type="ARBA" id="ARBA00022960"/>
    </source>
</evidence>
<keyword evidence="15" id="KW-0460">Magnesium</keyword>
<dbReference type="GO" id="GO:0008360">
    <property type="term" value="P:regulation of cell shape"/>
    <property type="evidence" value="ECO:0007669"/>
    <property type="project" value="UniProtKB-KW"/>
</dbReference>
<dbReference type="SUPFAM" id="SSF53244">
    <property type="entry name" value="MurD-like peptide ligases, peptide-binding domain"/>
    <property type="match status" value="1"/>
</dbReference>
<feature type="binding site" evidence="15">
    <location>
        <position position="388"/>
    </location>
    <ligand>
        <name>meso-2,6-diaminopimelate</name>
        <dbReference type="ChEBI" id="CHEBI:57791"/>
    </ligand>
</feature>
<dbReference type="SUPFAM" id="SSF63418">
    <property type="entry name" value="MurE/MurF N-terminal domain"/>
    <property type="match status" value="1"/>
</dbReference>
<evidence type="ECO:0000256" key="1">
    <source>
        <dbReference type="ARBA" id="ARBA00004752"/>
    </source>
</evidence>
<feature type="domain" description="Mur ligase N-terminal catalytic" evidence="17">
    <location>
        <begin position="24"/>
        <end position="94"/>
    </location>
</feature>
<dbReference type="InterPro" id="IPR013221">
    <property type="entry name" value="Mur_ligase_cen"/>
</dbReference>
<comment type="pathway">
    <text evidence="1 15 16">Cell wall biogenesis; peptidoglycan biosynthesis.</text>
</comment>
<gene>
    <name evidence="15 20" type="primary">murE</name>
    <name evidence="20" type="ORF">HMPREF0908_1228</name>
</gene>
<evidence type="ECO:0000256" key="5">
    <source>
        <dbReference type="ARBA" id="ARBA00022984"/>
    </source>
</evidence>
<feature type="binding site" evidence="15">
    <location>
        <position position="466"/>
    </location>
    <ligand>
        <name>meso-2,6-diaminopimelate</name>
        <dbReference type="ChEBI" id="CHEBI:57791"/>
    </ligand>
</feature>
<dbReference type="NCBIfam" id="NF001124">
    <property type="entry name" value="PRK00139.1-2"/>
    <property type="match status" value="1"/>
</dbReference>
<reference evidence="20 21" key="1">
    <citation type="submission" date="2009-04" db="EMBL/GenBank/DDBJ databases">
        <authorList>
            <person name="Qin X."/>
            <person name="Bachman B."/>
            <person name="Battles P."/>
            <person name="Bell A."/>
            <person name="Bess C."/>
            <person name="Bickham C."/>
            <person name="Chaboub L."/>
            <person name="Chen D."/>
            <person name="Coyle M."/>
            <person name="Deiros D.R."/>
            <person name="Dinh H."/>
            <person name="Forbes L."/>
            <person name="Fowler G."/>
            <person name="Francisco L."/>
            <person name="Fu Q."/>
            <person name="Gubbala S."/>
            <person name="Hale W."/>
            <person name="Han Y."/>
            <person name="Hemphill L."/>
            <person name="Highlander S.K."/>
            <person name="Hirani K."/>
            <person name="Hogues M."/>
            <person name="Jackson L."/>
            <person name="Jakkamsetti A."/>
            <person name="Javaid M."/>
            <person name="Jiang H."/>
            <person name="Korchina V."/>
            <person name="Kovar C."/>
            <person name="Lara F."/>
            <person name="Lee S."/>
            <person name="Mata R."/>
            <person name="Mathew T."/>
            <person name="Moen C."/>
            <person name="Morales K."/>
            <person name="Munidasa M."/>
            <person name="Nazareth L."/>
            <person name="Ngo R."/>
            <person name="Nguyen L."/>
            <person name="Okwuonu G."/>
            <person name="Ongeri F."/>
            <person name="Patil S."/>
            <person name="Petrosino J."/>
            <person name="Pham C."/>
            <person name="Pham P."/>
            <person name="Pu L.-L."/>
            <person name="Puazo M."/>
            <person name="Raj R."/>
            <person name="Reid J."/>
            <person name="Rouhana J."/>
            <person name="Saada N."/>
            <person name="Shang Y."/>
            <person name="Simmons D."/>
            <person name="Thornton R."/>
            <person name="Warren J."/>
            <person name="Weissenberger G."/>
            <person name="Zhang J."/>
            <person name="Zhang L."/>
            <person name="Zhou C."/>
            <person name="Zhu D."/>
            <person name="Muzny D."/>
            <person name="Worley K."/>
            <person name="Gibbs R."/>
        </authorList>
    </citation>
    <scope>NUCLEOTIDE SEQUENCE [LARGE SCALE GENOMIC DNA]</scope>
    <source>
        <strain evidence="20 21">ATCC 43531</strain>
    </source>
</reference>
<keyword evidence="15" id="KW-0963">Cytoplasm</keyword>
<keyword evidence="5 15" id="KW-0573">Peptidoglycan synthesis</keyword>
<feature type="binding site" evidence="15">
    <location>
        <begin position="412"/>
        <end position="415"/>
    </location>
    <ligand>
        <name>meso-2,6-diaminopimelate</name>
        <dbReference type="ChEBI" id="CHEBI:57791"/>
    </ligand>
</feature>
<evidence type="ECO:0000313" key="20">
    <source>
        <dbReference type="EMBL" id="EEQ48248.1"/>
    </source>
</evidence>
<feature type="binding site" evidence="15">
    <location>
        <position position="32"/>
    </location>
    <ligand>
        <name>UDP-N-acetyl-alpha-D-muramoyl-L-alanyl-D-glutamate</name>
        <dbReference type="ChEBI" id="CHEBI:83900"/>
    </ligand>
</feature>
<dbReference type="UniPathway" id="UPA00219"/>
<dbReference type="GO" id="GO:0009252">
    <property type="term" value="P:peptidoglycan biosynthetic process"/>
    <property type="evidence" value="ECO:0007669"/>
    <property type="project" value="UniProtKB-UniRule"/>
</dbReference>
<keyword evidence="4 15" id="KW-0133">Cell shape</keyword>
<comment type="similarity">
    <text evidence="2 15">Belongs to the MurCDEF family. MurE subfamily.</text>
</comment>
<dbReference type="Pfam" id="PF01225">
    <property type="entry name" value="Mur_ligase"/>
    <property type="match status" value="1"/>
</dbReference>
<dbReference type="InterPro" id="IPR004101">
    <property type="entry name" value="Mur_ligase_C"/>
</dbReference>
<dbReference type="STRING" id="638302.HMPREF0908_1228"/>
<dbReference type="RefSeq" id="WP_006689962.1">
    <property type="nucleotide sequence ID" value="NZ_GG694006.1"/>
</dbReference>
<feature type="domain" description="Mur ligase C-terminal" evidence="18">
    <location>
        <begin position="339"/>
        <end position="468"/>
    </location>
</feature>
<comment type="caution">
    <text evidence="15">Lacks conserved residue(s) required for the propagation of feature annotation.</text>
</comment>
<evidence type="ECO:0000259" key="19">
    <source>
        <dbReference type="Pfam" id="PF08245"/>
    </source>
</evidence>
<dbReference type="InterPro" id="IPR036615">
    <property type="entry name" value="Mur_ligase_C_dom_sf"/>
</dbReference>
<keyword evidence="15" id="KW-0067">ATP-binding</keyword>
<comment type="subcellular location">
    <subcellularLocation>
        <location evidence="15 16">Cytoplasm</location>
    </subcellularLocation>
</comment>
<dbReference type="EMBL" id="ACLA01000020">
    <property type="protein sequence ID" value="EEQ48248.1"/>
    <property type="molecule type" value="Genomic_DNA"/>
</dbReference>
<evidence type="ECO:0000256" key="2">
    <source>
        <dbReference type="ARBA" id="ARBA00005898"/>
    </source>
</evidence>
<evidence type="ECO:0000256" key="11">
    <source>
        <dbReference type="ARBA" id="ARBA00072883"/>
    </source>
</evidence>
<dbReference type="Pfam" id="PF08245">
    <property type="entry name" value="Mur_ligase_M"/>
    <property type="match status" value="1"/>
</dbReference>
<comment type="cofactor">
    <cofactor evidence="15">
        <name>Mg(2+)</name>
        <dbReference type="ChEBI" id="CHEBI:18420"/>
    </cofactor>
</comment>
<keyword evidence="3 15" id="KW-0132">Cell division</keyword>
<evidence type="ECO:0000256" key="10">
    <source>
        <dbReference type="ARBA" id="ARBA00066633"/>
    </source>
</evidence>
<keyword evidence="6 15" id="KW-0131">Cell cycle</keyword>
<dbReference type="InterPro" id="IPR005761">
    <property type="entry name" value="UDP-N-AcMur-Glu-dNH2Pim_ligase"/>
</dbReference>
<comment type="PTM">
    <text evidence="15">Carboxylation is probably crucial for Mg(2+) binding and, consequently, for the gamma-phosphate positioning of ATP.</text>
</comment>
<dbReference type="AlphaFoldDB" id="C4V3Y4"/>
<keyword evidence="21" id="KW-1185">Reference proteome</keyword>
<dbReference type="SUPFAM" id="SSF53623">
    <property type="entry name" value="MurD-like peptide ligases, catalytic domain"/>
    <property type="match status" value="1"/>
</dbReference>
<feature type="binding site" evidence="15">
    <location>
        <begin position="155"/>
        <end position="156"/>
    </location>
    <ligand>
        <name>UDP-N-acetyl-alpha-D-muramoyl-L-alanyl-D-glutamate</name>
        <dbReference type="ChEBI" id="CHEBI:83900"/>
    </ligand>
</feature>
<feature type="binding site" evidence="15">
    <location>
        <position position="154"/>
    </location>
    <ligand>
        <name>UDP-N-acetyl-alpha-D-muramoyl-L-alanyl-D-glutamate</name>
        <dbReference type="ChEBI" id="CHEBI:83900"/>
    </ligand>
</feature>
<protein>
    <recommendedName>
        <fullName evidence="11 15">UDP-N-acetylmuramoyl-L-alanyl-D-glutamate--2,6-diaminopimelate ligase</fullName>
        <ecNumber evidence="10 15">6.3.2.13</ecNumber>
    </recommendedName>
    <alternativeName>
        <fullName evidence="12 15">Meso-A2pm-adding enzyme</fullName>
    </alternativeName>
    <alternativeName>
        <fullName evidence="13 15">Meso-diaminopimelate-adding enzyme</fullName>
    </alternativeName>
    <alternativeName>
        <fullName evidence="14 15">UDP-MurNAc-L-Ala-D-Glu:meso-diaminopimelate ligase</fullName>
    </alternativeName>
    <alternativeName>
        <fullName evidence="15">UDP-MurNAc-tripeptide synthetase</fullName>
    </alternativeName>
    <alternativeName>
        <fullName evidence="15">UDP-N-acetylmuramyl-tripeptide synthetase</fullName>
    </alternativeName>
</protein>
<evidence type="ECO:0000256" key="3">
    <source>
        <dbReference type="ARBA" id="ARBA00022618"/>
    </source>
</evidence>
<dbReference type="GO" id="GO:0051301">
    <property type="term" value="P:cell division"/>
    <property type="evidence" value="ECO:0007669"/>
    <property type="project" value="UniProtKB-KW"/>
</dbReference>
<dbReference type="HAMAP" id="MF_00208">
    <property type="entry name" value="MurE"/>
    <property type="match status" value="1"/>
</dbReference>
<comment type="function">
    <text evidence="9 15">Catalyzes the addition of meso-diaminopimelic acid to the nucleotide precursor UDP-N-acetylmuramoyl-L-alanyl-D-glutamate (UMAG) in the biosynthesis of bacterial cell-wall peptidoglycan.</text>
</comment>
<evidence type="ECO:0000259" key="18">
    <source>
        <dbReference type="Pfam" id="PF02875"/>
    </source>
</evidence>
<evidence type="ECO:0000256" key="14">
    <source>
        <dbReference type="ARBA" id="ARBA00081560"/>
    </source>
</evidence>
<feature type="binding site" evidence="15">
    <location>
        <begin position="113"/>
        <end position="119"/>
    </location>
    <ligand>
        <name>ATP</name>
        <dbReference type="ChEBI" id="CHEBI:30616"/>
    </ligand>
</feature>
<evidence type="ECO:0000256" key="8">
    <source>
        <dbReference type="ARBA" id="ARBA00050251"/>
    </source>
</evidence>
<dbReference type="eggNOG" id="COG0769">
    <property type="taxonomic scope" value="Bacteria"/>
</dbReference>
<evidence type="ECO:0000256" key="15">
    <source>
        <dbReference type="HAMAP-Rule" id="MF_00208"/>
    </source>
</evidence>
<dbReference type="InterPro" id="IPR036565">
    <property type="entry name" value="Mur-like_cat_sf"/>
</dbReference>
<organism evidence="20 21">
    <name type="scientific">Selenomonas flueggei ATCC 43531</name>
    <dbReference type="NCBI Taxonomy" id="638302"/>
    <lineage>
        <taxon>Bacteria</taxon>
        <taxon>Bacillati</taxon>
        <taxon>Bacillota</taxon>
        <taxon>Negativicutes</taxon>
        <taxon>Selenomonadales</taxon>
        <taxon>Selenomonadaceae</taxon>
        <taxon>Selenomonas</taxon>
    </lineage>
</organism>
<dbReference type="GO" id="GO:0005524">
    <property type="term" value="F:ATP binding"/>
    <property type="evidence" value="ECO:0007669"/>
    <property type="project" value="UniProtKB-UniRule"/>
</dbReference>
<dbReference type="PANTHER" id="PTHR23135:SF4">
    <property type="entry name" value="UDP-N-ACETYLMURAMOYL-L-ALANYL-D-GLUTAMATE--2,6-DIAMINOPIMELATE LIGASE MURE HOMOLOG, CHLOROPLASTIC"/>
    <property type="match status" value="1"/>
</dbReference>
<feature type="binding site" evidence="15">
    <location>
        <position position="190"/>
    </location>
    <ligand>
        <name>UDP-N-acetyl-alpha-D-muramoyl-L-alanyl-D-glutamate</name>
        <dbReference type="ChEBI" id="CHEBI:83900"/>
    </ligand>
</feature>